<dbReference type="PROSITE" id="PS51186">
    <property type="entry name" value="GNAT"/>
    <property type="match status" value="1"/>
</dbReference>
<feature type="domain" description="N-acetyltransferase" evidence="1">
    <location>
        <begin position="1"/>
        <end position="153"/>
    </location>
</feature>
<dbReference type="InterPro" id="IPR052777">
    <property type="entry name" value="Acetyltransferase_Enz"/>
</dbReference>
<evidence type="ECO:0000313" key="2">
    <source>
        <dbReference type="EMBL" id="MDX8416331.1"/>
    </source>
</evidence>
<proteinExistence type="predicted"/>
<dbReference type="Pfam" id="PF00583">
    <property type="entry name" value="Acetyltransf_1"/>
    <property type="match status" value="1"/>
</dbReference>
<dbReference type="SUPFAM" id="SSF55729">
    <property type="entry name" value="Acyl-CoA N-acyltransferases (Nat)"/>
    <property type="match status" value="1"/>
</dbReference>
<sequence length="156" mass="18070">MEIRKITRKEDLAMVQLIRASLEAYGLALPGTVYYDENLEKISTSYDHEGCAYYVLVEENQVLGGAGYDRFDGFEHCCEIQKLYLSKDIRGHGYGKQLLVYVMEQAQRAGYERCYIETHDHLQEALGLYQKLGFTDIEKPEGVVHSTMNRFLIKEW</sequence>
<dbReference type="EMBL" id="JALBUS010000001">
    <property type="protein sequence ID" value="MDX8416331.1"/>
    <property type="molecule type" value="Genomic_DNA"/>
</dbReference>
<reference evidence="2 3" key="1">
    <citation type="submission" date="2022-03" db="EMBL/GenBank/DDBJ databases">
        <title>Novel taxa within the pig intestine.</title>
        <authorList>
            <person name="Wylensek D."/>
            <person name="Bishof K."/>
            <person name="Afrizal A."/>
            <person name="Clavel T."/>
        </authorList>
    </citation>
    <scope>NUCLEOTIDE SEQUENCE [LARGE SCALE GENOMIC DNA]</scope>
    <source>
        <strain evidence="2 3">Cla-KB-P134</strain>
    </source>
</reference>
<name>A0ABU4WIE6_9FIRM</name>
<keyword evidence="3" id="KW-1185">Reference proteome</keyword>
<dbReference type="Gene3D" id="3.40.630.30">
    <property type="match status" value="1"/>
</dbReference>
<dbReference type="InterPro" id="IPR016181">
    <property type="entry name" value="Acyl_CoA_acyltransferase"/>
</dbReference>
<evidence type="ECO:0000313" key="3">
    <source>
        <dbReference type="Proteomes" id="UP001285244"/>
    </source>
</evidence>
<dbReference type="Proteomes" id="UP001285244">
    <property type="component" value="Unassembled WGS sequence"/>
</dbReference>
<evidence type="ECO:0000259" key="1">
    <source>
        <dbReference type="PROSITE" id="PS51186"/>
    </source>
</evidence>
<dbReference type="InterPro" id="IPR000182">
    <property type="entry name" value="GNAT_dom"/>
</dbReference>
<accession>A0ABU4WIE6</accession>
<gene>
    <name evidence="2" type="ORF">MOZ64_00525</name>
</gene>
<protein>
    <submittedName>
        <fullName evidence="2">GNAT family N-acetyltransferase</fullName>
    </submittedName>
</protein>
<dbReference type="PANTHER" id="PTHR43305:SF1">
    <property type="entry name" value="FAMILY N-ACETYLTRANSFERASE, PUTATIVE (AFU_ORTHOLOGUE AFUA_2G01380)-RELATED"/>
    <property type="match status" value="1"/>
</dbReference>
<organism evidence="2 3">
    <name type="scientific">Absicoccus intestinalis</name>
    <dbReference type="NCBI Taxonomy" id="2926319"/>
    <lineage>
        <taxon>Bacteria</taxon>
        <taxon>Bacillati</taxon>
        <taxon>Bacillota</taxon>
        <taxon>Erysipelotrichia</taxon>
        <taxon>Erysipelotrichales</taxon>
        <taxon>Erysipelotrichaceae</taxon>
        <taxon>Absicoccus</taxon>
    </lineage>
</organism>
<dbReference type="RefSeq" id="WP_320324667.1">
    <property type="nucleotide sequence ID" value="NZ_JALBUS010000001.1"/>
</dbReference>
<dbReference type="PANTHER" id="PTHR43305">
    <property type="entry name" value="FAMILY N-ACETYLTRANSFERASE, PUTATIVE (AFU_ORTHOLOGUE AFUA_2G01380)-RELATED"/>
    <property type="match status" value="1"/>
</dbReference>
<dbReference type="CDD" id="cd04301">
    <property type="entry name" value="NAT_SF"/>
    <property type="match status" value="1"/>
</dbReference>
<comment type="caution">
    <text evidence="2">The sequence shown here is derived from an EMBL/GenBank/DDBJ whole genome shotgun (WGS) entry which is preliminary data.</text>
</comment>